<dbReference type="CDD" id="cd00077">
    <property type="entry name" value="HDc"/>
    <property type="match status" value="1"/>
</dbReference>
<name>A0A6S6XYF5_9PROT</name>
<dbReference type="InterPro" id="IPR003607">
    <property type="entry name" value="HD/PDEase_dom"/>
</dbReference>
<dbReference type="Gene3D" id="1.10.3210.10">
    <property type="entry name" value="Hypothetical protein af1432"/>
    <property type="match status" value="1"/>
</dbReference>
<reference evidence="1 2" key="1">
    <citation type="submission" date="2020-03" db="EMBL/GenBank/DDBJ databases">
        <authorList>
            <consortium name="Genoscope - CEA"/>
            <person name="William W."/>
        </authorList>
    </citation>
    <scope>NUCLEOTIDE SEQUENCE [LARGE SCALE GENOMIC DNA]</scope>
    <source>
        <strain evidence="2">DSM 16959</strain>
    </source>
</reference>
<dbReference type="PANTHER" id="PTHR33525:SF3">
    <property type="entry name" value="RIBONUCLEASE Y"/>
    <property type="match status" value="1"/>
</dbReference>
<dbReference type="OrthoDB" id="9770715at2"/>
<dbReference type="PROSITE" id="PS51833">
    <property type="entry name" value="HDOD"/>
    <property type="match status" value="1"/>
</dbReference>
<dbReference type="KEGG" id="doe:DENOEST_3870"/>
<dbReference type="EMBL" id="LR778301">
    <property type="protein sequence ID" value="CAB1371024.1"/>
    <property type="molecule type" value="Genomic_DNA"/>
</dbReference>
<accession>A0A6S6XYF5</accession>
<gene>
    <name evidence="1" type="ORF">DENOEST_3870</name>
</gene>
<dbReference type="InterPro" id="IPR013976">
    <property type="entry name" value="HDOD"/>
</dbReference>
<dbReference type="InterPro" id="IPR006675">
    <property type="entry name" value="HDIG_dom"/>
</dbReference>
<proteinExistence type="predicted"/>
<organism evidence="1 2">
    <name type="scientific">Denitratisoma oestradiolicum</name>
    <dbReference type="NCBI Taxonomy" id="311182"/>
    <lineage>
        <taxon>Bacteria</taxon>
        <taxon>Pseudomonadati</taxon>
        <taxon>Pseudomonadota</taxon>
        <taxon>Betaproteobacteria</taxon>
        <taxon>Nitrosomonadales</taxon>
        <taxon>Sterolibacteriaceae</taxon>
        <taxon>Denitratisoma</taxon>
    </lineage>
</organism>
<dbReference type="PANTHER" id="PTHR33525">
    <property type="match status" value="1"/>
</dbReference>
<evidence type="ECO:0000313" key="2">
    <source>
        <dbReference type="Proteomes" id="UP000515733"/>
    </source>
</evidence>
<keyword evidence="1" id="KW-0418">Kinase</keyword>
<keyword evidence="2" id="KW-1185">Reference proteome</keyword>
<dbReference type="Proteomes" id="UP000515733">
    <property type="component" value="Chromosome"/>
</dbReference>
<protein>
    <submittedName>
        <fullName evidence="1">Histidine kinase</fullName>
    </submittedName>
</protein>
<dbReference type="AlphaFoldDB" id="A0A6S6XYF5"/>
<dbReference type="RefSeq" id="WP_145772016.1">
    <property type="nucleotide sequence ID" value="NZ_LR778301.1"/>
</dbReference>
<evidence type="ECO:0000313" key="1">
    <source>
        <dbReference type="EMBL" id="CAB1371024.1"/>
    </source>
</evidence>
<keyword evidence="1" id="KW-0808">Transferase</keyword>
<dbReference type="Pfam" id="PF08668">
    <property type="entry name" value="HDOD"/>
    <property type="match status" value="1"/>
</dbReference>
<dbReference type="SUPFAM" id="SSF109604">
    <property type="entry name" value="HD-domain/PDEase-like"/>
    <property type="match status" value="1"/>
</dbReference>
<sequence>MMDRPTHPIPQAVLTKRIAALPALPALTTDLLASFDQEDLDVSTLARRISADQSLLARMLRIANSPFYGLSGKVGTIGDAIVVLGFRTVRSLALSAAMVDSLSRLGNQGIDAGAFWRHSVGTALCARQIALALRGNAETAFTAGLIHDMGQLLLAACFPGQYTEILEWRNSHDCPTRVAERAVIGTDHAVVGGLIAHQWNFPPAIADAIVRHPVPDDGPPARLTDIVHFANALALALTPAETAPVALPPLSSMAWERLGLKQTDLGPILRKVENDFEETCRALTT</sequence>
<dbReference type="InterPro" id="IPR052340">
    <property type="entry name" value="RNase_Y/CdgJ"/>
</dbReference>
<dbReference type="GO" id="GO:0016301">
    <property type="term" value="F:kinase activity"/>
    <property type="evidence" value="ECO:0007669"/>
    <property type="project" value="UniProtKB-KW"/>
</dbReference>
<dbReference type="NCBIfam" id="TIGR00277">
    <property type="entry name" value="HDIG"/>
    <property type="match status" value="1"/>
</dbReference>